<gene>
    <name evidence="1" type="ORF">NARC_100148</name>
</gene>
<dbReference type="RefSeq" id="WP_144732516.1">
    <property type="nucleotide sequence ID" value="NZ_ML675586.1"/>
</dbReference>
<reference evidence="1 2" key="1">
    <citation type="journal article" date="2019" name="Front. Microbiol.">
        <title>Ammonia Oxidation by the Arctic Terrestrial Thaumarchaeote Candidatus Nitrosocosmicus arcticus Is Stimulated by Increasing Temperatures.</title>
        <authorList>
            <person name="Alves R.J.E."/>
            <person name="Kerou M."/>
            <person name="Zappe A."/>
            <person name="Bittner R."/>
            <person name="Abby S.S."/>
            <person name="Schmidt H.A."/>
            <person name="Pfeifer K."/>
            <person name="Schleper C."/>
        </authorList>
    </citation>
    <scope>NUCLEOTIDE SEQUENCE [LARGE SCALE GENOMIC DNA]</scope>
    <source>
        <strain evidence="1 2">Kfb</strain>
    </source>
</reference>
<name>A0A557SU17_9ARCH</name>
<dbReference type="EMBL" id="VOAH01000010">
    <property type="protein sequence ID" value="TVP40085.1"/>
    <property type="molecule type" value="Genomic_DNA"/>
</dbReference>
<keyword evidence="2" id="KW-1185">Reference proteome</keyword>
<dbReference type="AlphaFoldDB" id="A0A557SU17"/>
<sequence>MNFSIKKKNTYPIFSTFAIFLLIISLTLNTQLALGSSPYQSGYDHGCDDVGISNPSDRYINQPEKGPSFHTSEFMNGYNSGFNSCSSSNNNYNEGYSPEGSTSSNSQRDCSLSEGIGGGIGALAGEMIAPGIGGIVTAPIGSNIAKNMCENQ</sequence>
<protein>
    <submittedName>
        <fullName evidence="1">Uncharacterized protein</fullName>
    </submittedName>
</protein>
<evidence type="ECO:0000313" key="2">
    <source>
        <dbReference type="Proteomes" id="UP000315289"/>
    </source>
</evidence>
<proteinExistence type="predicted"/>
<dbReference type="Proteomes" id="UP000315289">
    <property type="component" value="Unassembled WGS sequence"/>
</dbReference>
<comment type="caution">
    <text evidence="1">The sequence shown here is derived from an EMBL/GenBank/DDBJ whole genome shotgun (WGS) entry which is preliminary data.</text>
</comment>
<accession>A0A557SU17</accession>
<organism evidence="1 2">
    <name type="scientific">Candidatus Nitrosocosmicus arcticus</name>
    <dbReference type="NCBI Taxonomy" id="2035267"/>
    <lineage>
        <taxon>Archaea</taxon>
        <taxon>Nitrososphaerota</taxon>
        <taxon>Nitrososphaeria</taxon>
        <taxon>Nitrososphaerales</taxon>
        <taxon>Nitrososphaeraceae</taxon>
        <taxon>Candidatus Nitrosocosmicus</taxon>
    </lineage>
</organism>
<dbReference type="OrthoDB" id="383500at2157"/>
<evidence type="ECO:0000313" key="1">
    <source>
        <dbReference type="EMBL" id="TVP40085.1"/>
    </source>
</evidence>